<name>A0ABT7BB86_9CYAN</name>
<protein>
    <submittedName>
        <fullName evidence="3">Metallophosphoesterase</fullName>
    </submittedName>
</protein>
<dbReference type="InterPro" id="IPR029052">
    <property type="entry name" value="Metallo-depent_PP-like"/>
</dbReference>
<sequence>MVFGWLSGILISPLVSMFPDYLLTDPFLQFPTETTVKVVWFTPFPGIEHRVIYGENLERQVTATTTKLTRTREDKLSHIDEMVLAEPPKFPVLRDIWRHEGEITGLSPGEKLPYEVISVHDNRQELRSDRFTLAPSPQPGTPLKILLTSDHQHKPMTAANIEKVGETLGSVDAIFFAGDLVDIADRASEWFDDRRGSAFFPVLQGRANYGLEKNGTTTTYTGAALIQNSPLFPALGNHEIMGQWSEEQGLNDQFNGSYPRVVAQADYERQADRINPSGDENIKNAWIKDRSFNSDTYQQIFSLPDSPGNGRYYAVTFGDIRLVVPQITNMWRSPNLSANTQGRFRERDRDLNEPENWGYGQHIFEPITLGSPQYEWLKEELNSPEFQRAKYKIVMFHHPPHSLGENIVPAYTDPVQIVDRDSAGNPLVIRYEYPKENDYIIRDVIPLLEAAKVDLVLYGHSHLWNRFTSPTGIHFLETSNVGNTYGAYLDMERSRRYVPPGYQPEYAPVGDPNGLEPIIPNLAPLRDKNQALPYVASNDLTVFSLLDTGTGTVSSYIFDTRNPESEVVKFDEFTILNMTASP</sequence>
<accession>A0ABT7BB86</accession>
<dbReference type="Gene3D" id="3.60.21.10">
    <property type="match status" value="1"/>
</dbReference>
<keyword evidence="4" id="KW-1185">Reference proteome</keyword>
<proteinExistence type="predicted"/>
<keyword evidence="1" id="KW-0732">Signal</keyword>
<dbReference type="PANTHER" id="PTHR22953">
    <property type="entry name" value="ACID PHOSPHATASE RELATED"/>
    <property type="match status" value="1"/>
</dbReference>
<dbReference type="PANTHER" id="PTHR22953:SF153">
    <property type="entry name" value="PURPLE ACID PHOSPHATASE"/>
    <property type="match status" value="1"/>
</dbReference>
<dbReference type="InterPro" id="IPR039331">
    <property type="entry name" value="PAPs-like"/>
</dbReference>
<evidence type="ECO:0000313" key="3">
    <source>
        <dbReference type="EMBL" id="MDJ1176439.1"/>
    </source>
</evidence>
<dbReference type="InterPro" id="IPR004843">
    <property type="entry name" value="Calcineurin-like_PHP"/>
</dbReference>
<dbReference type="Proteomes" id="UP001235849">
    <property type="component" value="Unassembled WGS sequence"/>
</dbReference>
<evidence type="ECO:0000259" key="2">
    <source>
        <dbReference type="Pfam" id="PF00149"/>
    </source>
</evidence>
<organism evidence="3 4">
    <name type="scientific">Roseofilum capinflatum BLCC-M114</name>
    <dbReference type="NCBI Taxonomy" id="3022440"/>
    <lineage>
        <taxon>Bacteria</taxon>
        <taxon>Bacillati</taxon>
        <taxon>Cyanobacteriota</taxon>
        <taxon>Cyanophyceae</taxon>
        <taxon>Desertifilales</taxon>
        <taxon>Desertifilaceae</taxon>
        <taxon>Roseofilum</taxon>
        <taxon>Roseofilum capinflatum</taxon>
    </lineage>
</organism>
<feature type="domain" description="Calcineurin-like phosphoesterase" evidence="2">
    <location>
        <begin position="143"/>
        <end position="462"/>
    </location>
</feature>
<comment type="caution">
    <text evidence="3">The sequence shown here is derived from an EMBL/GenBank/DDBJ whole genome shotgun (WGS) entry which is preliminary data.</text>
</comment>
<evidence type="ECO:0000256" key="1">
    <source>
        <dbReference type="ARBA" id="ARBA00022729"/>
    </source>
</evidence>
<reference evidence="3 4" key="1">
    <citation type="submission" date="2023-01" db="EMBL/GenBank/DDBJ databases">
        <title>Novel diversity within Roseofilum (Cyanobacteria; Desertifilaceae) from marine benthic mats with descriptions of four novel species.</title>
        <authorList>
            <person name="Wang Y."/>
            <person name="Berthold D.E."/>
            <person name="Hu J."/>
            <person name="Lefler F.W."/>
            <person name="Laughinghouse H.D. IV."/>
        </authorList>
    </citation>
    <scope>NUCLEOTIDE SEQUENCE [LARGE SCALE GENOMIC DNA]</scope>
    <source>
        <strain evidence="3 4">BLCC-M114</strain>
    </source>
</reference>
<evidence type="ECO:0000313" key="4">
    <source>
        <dbReference type="Proteomes" id="UP001235849"/>
    </source>
</evidence>
<gene>
    <name evidence="3" type="ORF">PMG25_20345</name>
</gene>
<dbReference type="EMBL" id="JAQOSO010000104">
    <property type="protein sequence ID" value="MDJ1176439.1"/>
    <property type="molecule type" value="Genomic_DNA"/>
</dbReference>
<dbReference type="Pfam" id="PF00149">
    <property type="entry name" value="Metallophos"/>
    <property type="match status" value="1"/>
</dbReference>
<dbReference type="SUPFAM" id="SSF56300">
    <property type="entry name" value="Metallo-dependent phosphatases"/>
    <property type="match status" value="1"/>
</dbReference>